<dbReference type="Pfam" id="PF04239">
    <property type="entry name" value="DUF421"/>
    <property type="match status" value="1"/>
</dbReference>
<dbReference type="Pfam" id="PF20730">
    <property type="entry name" value="YetF_N"/>
    <property type="match status" value="1"/>
</dbReference>
<dbReference type="RefSeq" id="WP_200773952.1">
    <property type="nucleotide sequence ID" value="NZ_FRAE01000053.1"/>
</dbReference>
<evidence type="ECO:0000256" key="3">
    <source>
        <dbReference type="ARBA" id="ARBA00022475"/>
    </source>
</evidence>
<reference evidence="11" key="1">
    <citation type="submission" date="2016-11" db="EMBL/GenBank/DDBJ databases">
        <authorList>
            <person name="Varghese N."/>
            <person name="Submissions S."/>
        </authorList>
    </citation>
    <scope>NUCLEOTIDE SEQUENCE [LARGE SCALE GENOMIC DNA]</scope>
    <source>
        <strain evidence="11">DSM 15518</strain>
    </source>
</reference>
<protein>
    <submittedName>
        <fullName evidence="10">Uncharacterized membrane protein YcaP, DUF421 family</fullName>
    </submittedName>
</protein>
<comment type="similarity">
    <text evidence="2">Belongs to the UPF0702 family.</text>
</comment>
<dbReference type="AlphaFoldDB" id="A0A1M6R955"/>
<proteinExistence type="inferred from homology"/>
<evidence type="ECO:0000256" key="1">
    <source>
        <dbReference type="ARBA" id="ARBA00004651"/>
    </source>
</evidence>
<evidence type="ECO:0000313" key="11">
    <source>
        <dbReference type="Proteomes" id="UP000242497"/>
    </source>
</evidence>
<gene>
    <name evidence="10" type="ORF">SAMN02744037_02050</name>
</gene>
<keyword evidence="3" id="KW-1003">Cell membrane</keyword>
<evidence type="ECO:0000256" key="6">
    <source>
        <dbReference type="ARBA" id="ARBA00023136"/>
    </source>
</evidence>
<sequence>MLIIITKNILLFTIGIIIMRIMGKSAITQLTPYDLMAIIIIGTIISEPLISTEIKPTIISLASLILFYIIYSKLSLNQIFNKFLLGEPTILIKQGKIDEKNLEKEHISLIQLTSILRTNGYPKLDDVEYAILEPTGEISIIPKSSVRNVSISDLNIPVEPEKLPIAVIIDGKIQKKNLKLIHKDEKWLNNKLKEENIDLKDVIYAYSIEEKEEVYFDVKSKK</sequence>
<organism evidence="10 11">
    <name type="scientific">Tepidibacter formicigenes DSM 15518</name>
    <dbReference type="NCBI Taxonomy" id="1123349"/>
    <lineage>
        <taxon>Bacteria</taxon>
        <taxon>Bacillati</taxon>
        <taxon>Bacillota</taxon>
        <taxon>Clostridia</taxon>
        <taxon>Peptostreptococcales</taxon>
        <taxon>Peptostreptococcaceae</taxon>
        <taxon>Tepidibacter</taxon>
    </lineage>
</organism>
<evidence type="ECO:0000259" key="9">
    <source>
        <dbReference type="Pfam" id="PF20730"/>
    </source>
</evidence>
<name>A0A1M6R955_9FIRM</name>
<comment type="subcellular location">
    <subcellularLocation>
        <location evidence="1">Cell membrane</location>
        <topology evidence="1">Multi-pass membrane protein</topology>
    </subcellularLocation>
</comment>
<evidence type="ECO:0000256" key="2">
    <source>
        <dbReference type="ARBA" id="ARBA00006448"/>
    </source>
</evidence>
<evidence type="ECO:0000256" key="5">
    <source>
        <dbReference type="ARBA" id="ARBA00022989"/>
    </source>
</evidence>
<dbReference type="PANTHER" id="PTHR34582:SF6">
    <property type="entry name" value="UPF0702 TRANSMEMBRANE PROTEIN YCAP"/>
    <property type="match status" value="1"/>
</dbReference>
<keyword evidence="4 7" id="KW-0812">Transmembrane</keyword>
<evidence type="ECO:0000259" key="8">
    <source>
        <dbReference type="Pfam" id="PF04239"/>
    </source>
</evidence>
<dbReference type="STRING" id="1123349.SAMN02744037_02050"/>
<evidence type="ECO:0000256" key="4">
    <source>
        <dbReference type="ARBA" id="ARBA00022692"/>
    </source>
</evidence>
<dbReference type="PANTHER" id="PTHR34582">
    <property type="entry name" value="UPF0702 TRANSMEMBRANE PROTEIN YCAP"/>
    <property type="match status" value="1"/>
</dbReference>
<evidence type="ECO:0000256" key="7">
    <source>
        <dbReference type="SAM" id="Phobius"/>
    </source>
</evidence>
<dbReference type="Proteomes" id="UP000242497">
    <property type="component" value="Unassembled WGS sequence"/>
</dbReference>
<keyword evidence="6 7" id="KW-0472">Membrane</keyword>
<dbReference type="InterPro" id="IPR007353">
    <property type="entry name" value="DUF421"/>
</dbReference>
<keyword evidence="11" id="KW-1185">Reference proteome</keyword>
<feature type="domain" description="YetF-like N-terminal transmembrane" evidence="9">
    <location>
        <begin position="3"/>
        <end position="71"/>
    </location>
</feature>
<keyword evidence="5 7" id="KW-1133">Transmembrane helix</keyword>
<dbReference type="GO" id="GO:0005886">
    <property type="term" value="C:plasma membrane"/>
    <property type="evidence" value="ECO:0007669"/>
    <property type="project" value="UniProtKB-SubCell"/>
</dbReference>
<dbReference type="InterPro" id="IPR023090">
    <property type="entry name" value="UPF0702_alpha/beta_dom_sf"/>
</dbReference>
<accession>A0A1M6R955</accession>
<dbReference type="EMBL" id="FRAE01000053">
    <property type="protein sequence ID" value="SHK28858.1"/>
    <property type="molecule type" value="Genomic_DNA"/>
</dbReference>
<feature type="transmembrane region" description="Helical" evidence="7">
    <location>
        <begin position="57"/>
        <end position="74"/>
    </location>
</feature>
<evidence type="ECO:0000313" key="10">
    <source>
        <dbReference type="EMBL" id="SHK28858.1"/>
    </source>
</evidence>
<feature type="transmembrane region" description="Helical" evidence="7">
    <location>
        <begin position="33"/>
        <end position="50"/>
    </location>
</feature>
<dbReference type="Gene3D" id="3.30.240.20">
    <property type="entry name" value="bsu07140 like domains"/>
    <property type="match status" value="2"/>
</dbReference>
<feature type="domain" description="YetF C-terminal" evidence="8">
    <location>
        <begin position="77"/>
        <end position="205"/>
    </location>
</feature>
<dbReference type="InterPro" id="IPR048454">
    <property type="entry name" value="YetF_N"/>
</dbReference>